<comment type="caution">
    <text evidence="3">The sequence shown here is derived from an EMBL/GenBank/DDBJ whole genome shotgun (WGS) entry which is preliminary data.</text>
</comment>
<dbReference type="OrthoDB" id="272077at2759"/>
<dbReference type="Proteomes" id="UP000193920">
    <property type="component" value="Unassembled WGS sequence"/>
</dbReference>
<dbReference type="SMART" id="SM00671">
    <property type="entry name" value="SEL1"/>
    <property type="match status" value="7"/>
</dbReference>
<evidence type="ECO:0000256" key="1">
    <source>
        <dbReference type="ARBA" id="ARBA00022737"/>
    </source>
</evidence>
<accession>A0A1Y2E7K8</accession>
<evidence type="ECO:0000313" key="3">
    <source>
        <dbReference type="EMBL" id="ORY66845.1"/>
    </source>
</evidence>
<sequence>MTSHGSVTVHGSVSSHDNHGSMTNHGNHAINDSIMNQDSYAVQDSMSSRDDRTARDGVNHHSKPTVHDSTSSHESHTTRDGMNNRHSKHIVNDNMMNHDSQRKGSSSMVSPAVSSNQTPSPVVNNSYYDEGVYSVSGFSVVSGNTSVSEDFESVSILTDQLQQSIVRRPTFQKPITSYNQKVRIGGSDPETFQATLNAYRLNVKNASDPALQFEYAKFLIEAANDQYENGSSASNAKHKNDLFDEGFKFLKKLSNAGYPDAQHYLATSYKQDGDWEKAYPLFLQAAKHNHPIASYEIASYYESKKNYKKASQYYKKSASQGYPLAMHRLGTAALHGEMHMRKDVKNAIKWLKRAAVVANKENNGAASAYELALLYENGMPPIVYPDEMYALELLVQAAELDYPPAQYKLGWCFEYGELGCPTDAVQSIHWFLLAAENDEPNAQFSLAGWYLTGAEGVIEPNDREAFHWASKAAEQEYVKAEYALAYFYEMGIGIEKNMNEAMNWYKIAAEHGDERAIKRLESVSGMLNEKSGSDCKIA</sequence>
<dbReference type="InterPro" id="IPR051726">
    <property type="entry name" value="Chitin_Synth_Reg"/>
</dbReference>
<dbReference type="STRING" id="1754190.A0A1Y2E7K8"/>
<protein>
    <submittedName>
        <fullName evidence="3">HCP-like protein</fullName>
    </submittedName>
</protein>
<dbReference type="Pfam" id="PF08238">
    <property type="entry name" value="Sel1"/>
    <property type="match status" value="6"/>
</dbReference>
<dbReference type="SUPFAM" id="SSF81901">
    <property type="entry name" value="HCP-like"/>
    <property type="match status" value="2"/>
</dbReference>
<organism evidence="3 4">
    <name type="scientific">Neocallimastix californiae</name>
    <dbReference type="NCBI Taxonomy" id="1754190"/>
    <lineage>
        <taxon>Eukaryota</taxon>
        <taxon>Fungi</taxon>
        <taxon>Fungi incertae sedis</taxon>
        <taxon>Chytridiomycota</taxon>
        <taxon>Chytridiomycota incertae sedis</taxon>
        <taxon>Neocallimastigomycetes</taxon>
        <taxon>Neocallimastigales</taxon>
        <taxon>Neocallimastigaceae</taxon>
        <taxon>Neocallimastix</taxon>
    </lineage>
</organism>
<dbReference type="InterPro" id="IPR011990">
    <property type="entry name" value="TPR-like_helical_dom_sf"/>
</dbReference>
<feature type="compositionally biased region" description="Low complexity" evidence="2">
    <location>
        <begin position="1"/>
        <end position="15"/>
    </location>
</feature>
<proteinExistence type="predicted"/>
<name>A0A1Y2E7K8_9FUNG</name>
<dbReference type="Gene3D" id="1.25.40.10">
    <property type="entry name" value="Tetratricopeptide repeat domain"/>
    <property type="match status" value="2"/>
</dbReference>
<dbReference type="AlphaFoldDB" id="A0A1Y2E7K8"/>
<reference evidence="3 4" key="1">
    <citation type="submission" date="2016-08" db="EMBL/GenBank/DDBJ databases">
        <title>A Parts List for Fungal Cellulosomes Revealed by Comparative Genomics.</title>
        <authorList>
            <consortium name="DOE Joint Genome Institute"/>
            <person name="Haitjema C.H."/>
            <person name="Gilmore S.P."/>
            <person name="Henske J.K."/>
            <person name="Solomon K.V."/>
            <person name="De Groot R."/>
            <person name="Kuo A."/>
            <person name="Mondo S.J."/>
            <person name="Salamov A.A."/>
            <person name="Labutti K."/>
            <person name="Zhao Z."/>
            <person name="Chiniquy J."/>
            <person name="Barry K."/>
            <person name="Brewer H.M."/>
            <person name="Purvine S.O."/>
            <person name="Wright A.T."/>
            <person name="Boxma B."/>
            <person name="Van Alen T."/>
            <person name="Hackstein J.H."/>
            <person name="Baker S.E."/>
            <person name="Grigoriev I.V."/>
            <person name="O'Malley M.A."/>
        </authorList>
    </citation>
    <scope>NUCLEOTIDE SEQUENCE [LARGE SCALE GENOMIC DNA]</scope>
    <source>
        <strain evidence="3 4">G1</strain>
    </source>
</reference>
<dbReference type="InterPro" id="IPR006597">
    <property type="entry name" value="Sel1-like"/>
</dbReference>
<evidence type="ECO:0000256" key="2">
    <source>
        <dbReference type="SAM" id="MobiDB-lite"/>
    </source>
</evidence>
<dbReference type="EMBL" id="MCOG01000049">
    <property type="protein sequence ID" value="ORY66845.1"/>
    <property type="molecule type" value="Genomic_DNA"/>
</dbReference>
<keyword evidence="1" id="KW-0677">Repeat</keyword>
<dbReference type="PANTHER" id="PTHR46430">
    <property type="entry name" value="PROTEIN SKT5-RELATED"/>
    <property type="match status" value="1"/>
</dbReference>
<evidence type="ECO:0000313" key="4">
    <source>
        <dbReference type="Proteomes" id="UP000193920"/>
    </source>
</evidence>
<feature type="compositionally biased region" description="Polar residues" evidence="2">
    <location>
        <begin position="33"/>
        <end position="46"/>
    </location>
</feature>
<gene>
    <name evidence="3" type="ORF">LY90DRAFT_453297</name>
</gene>
<feature type="region of interest" description="Disordered" evidence="2">
    <location>
        <begin position="1"/>
        <end position="121"/>
    </location>
</feature>
<keyword evidence="4" id="KW-1185">Reference proteome</keyword>
<feature type="compositionally biased region" description="Basic and acidic residues" evidence="2">
    <location>
        <begin position="70"/>
        <end position="83"/>
    </location>
</feature>
<feature type="compositionally biased region" description="Low complexity" evidence="2">
    <location>
        <begin position="105"/>
        <end position="115"/>
    </location>
</feature>
<dbReference type="PANTHER" id="PTHR46430:SF3">
    <property type="entry name" value="ACTIVATOR OF C KINASE PROTEIN 1"/>
    <property type="match status" value="1"/>
</dbReference>
<feature type="compositionally biased region" description="Basic and acidic residues" evidence="2">
    <location>
        <begin position="47"/>
        <end position="59"/>
    </location>
</feature>